<dbReference type="AlphaFoldDB" id="K0T4B0"/>
<feature type="compositionally biased region" description="Gly residues" evidence="1">
    <location>
        <begin position="191"/>
        <end position="209"/>
    </location>
</feature>
<dbReference type="EMBL" id="AGNL01011893">
    <property type="protein sequence ID" value="EJK68171.1"/>
    <property type="molecule type" value="Genomic_DNA"/>
</dbReference>
<evidence type="ECO:0000313" key="2">
    <source>
        <dbReference type="EMBL" id="EJK68171.1"/>
    </source>
</evidence>
<organism evidence="2 3">
    <name type="scientific">Thalassiosira oceanica</name>
    <name type="common">Marine diatom</name>
    <dbReference type="NCBI Taxonomy" id="159749"/>
    <lineage>
        <taxon>Eukaryota</taxon>
        <taxon>Sar</taxon>
        <taxon>Stramenopiles</taxon>
        <taxon>Ochrophyta</taxon>
        <taxon>Bacillariophyta</taxon>
        <taxon>Coscinodiscophyceae</taxon>
        <taxon>Thalassiosirophycidae</taxon>
        <taxon>Thalassiosirales</taxon>
        <taxon>Thalassiosiraceae</taxon>
        <taxon>Thalassiosira</taxon>
    </lineage>
</organism>
<name>K0T4B0_THAOC</name>
<feature type="compositionally biased region" description="Gly residues" evidence="1">
    <location>
        <begin position="51"/>
        <end position="61"/>
    </location>
</feature>
<dbReference type="Proteomes" id="UP000266841">
    <property type="component" value="Unassembled WGS sequence"/>
</dbReference>
<feature type="compositionally biased region" description="Low complexity" evidence="1">
    <location>
        <begin position="74"/>
        <end position="85"/>
    </location>
</feature>
<feature type="non-terminal residue" evidence="2">
    <location>
        <position position="1"/>
    </location>
</feature>
<evidence type="ECO:0000256" key="1">
    <source>
        <dbReference type="SAM" id="MobiDB-lite"/>
    </source>
</evidence>
<feature type="compositionally biased region" description="Basic and acidic residues" evidence="1">
    <location>
        <begin position="86"/>
        <end position="102"/>
    </location>
</feature>
<feature type="region of interest" description="Disordered" evidence="1">
    <location>
        <begin position="184"/>
        <end position="251"/>
    </location>
</feature>
<protein>
    <submittedName>
        <fullName evidence="2">Uncharacterized protein</fullName>
    </submittedName>
</protein>
<comment type="caution">
    <text evidence="2">The sequence shown here is derived from an EMBL/GenBank/DDBJ whole genome shotgun (WGS) entry which is preliminary data.</text>
</comment>
<keyword evidence="3" id="KW-1185">Reference proteome</keyword>
<feature type="region of interest" description="Disordered" evidence="1">
    <location>
        <begin position="1"/>
        <end position="20"/>
    </location>
</feature>
<feature type="region of interest" description="Disordered" evidence="1">
    <location>
        <begin position="50"/>
        <end position="151"/>
    </location>
</feature>
<proteinExistence type="predicted"/>
<accession>K0T4B0</accession>
<gene>
    <name evidence="2" type="ORF">THAOC_10673</name>
</gene>
<evidence type="ECO:0000313" key="3">
    <source>
        <dbReference type="Proteomes" id="UP000266841"/>
    </source>
</evidence>
<feature type="compositionally biased region" description="Basic and acidic residues" evidence="1">
    <location>
        <begin position="1"/>
        <end position="13"/>
    </location>
</feature>
<reference evidence="2 3" key="1">
    <citation type="journal article" date="2012" name="Genome Biol.">
        <title>Genome and low-iron response of an oceanic diatom adapted to chronic iron limitation.</title>
        <authorList>
            <person name="Lommer M."/>
            <person name="Specht M."/>
            <person name="Roy A.S."/>
            <person name="Kraemer L."/>
            <person name="Andreson R."/>
            <person name="Gutowska M.A."/>
            <person name="Wolf J."/>
            <person name="Bergner S.V."/>
            <person name="Schilhabel M.B."/>
            <person name="Klostermeier U.C."/>
            <person name="Beiko R.G."/>
            <person name="Rosenstiel P."/>
            <person name="Hippler M."/>
            <person name="Laroche J."/>
        </authorList>
    </citation>
    <scope>NUCLEOTIDE SEQUENCE [LARGE SCALE GENOMIC DNA]</scope>
    <source>
        <strain evidence="2 3">CCMP1005</strain>
    </source>
</reference>
<sequence>RRDGASERQHSVEELFSPVGRVRAPAAAAATAADELSEDEFGTIRAILLGAGKGGGAGQGSISGEAAEETGRMLVRARSLALAARPSERSPAGRDTSQEGEQRPPSGAARDPLTPAKSTRTAEFHTPRSAVTVSPPRIAGDGGSDDTFDGVTIEIDASGKCDDSALEDESLDSRVDRAYRRINRAGEEAGRGGGARARGREGAAGGGGVLQPALAPLGERQSGPGPSALAPRPRRADPGPRTPPQCSSSYDSVKHQLAALLAEAKELSPGKRSDDSGLGCRRQQQLDLGRTTAWESTSSLKAFAAQNQFSCFLLCETTKTELLIIMTHHLSRNNI</sequence>